<dbReference type="InterPro" id="IPR001737">
    <property type="entry name" value="KsgA/Erm"/>
</dbReference>
<comment type="subcellular location">
    <subcellularLocation>
        <location evidence="7">Cytoplasm</location>
    </subcellularLocation>
</comment>
<comment type="similarity">
    <text evidence="7">Belongs to the class I-like SAM-binding methyltransferase superfamily. rRNA adenine N(6)-methyltransferase family. RsmA subfamily.</text>
</comment>
<organism evidence="11 12">
    <name type="scientific">Tahibacter aquaticus</name>
    <dbReference type="NCBI Taxonomy" id="520092"/>
    <lineage>
        <taxon>Bacteria</taxon>
        <taxon>Pseudomonadati</taxon>
        <taxon>Pseudomonadota</taxon>
        <taxon>Gammaproteobacteria</taxon>
        <taxon>Lysobacterales</taxon>
        <taxon>Rhodanobacteraceae</taxon>
        <taxon>Tahibacter</taxon>
    </lineage>
</organism>
<sequence>MKRYLPTQSYVAPSGEPQGKHVHKKQFGQHFLHDPGIIRRIVQAVAPKPGQRLVEIGPGEGAITLPLLREHGSMTVIELDRDLIPRIQAAAAAHGTLDVINADVLTVDFTALAKEQPLRLVGNLPYNISSPILFHCIDHSAAIIDMHFMLQKEVVDRMAAPPGSKVYGRLSVMLQLGCTVQPLFHVPPGAFNPPPKVDSAVVRLIPLTPEQRHDADPKLVATVVRHAFGQRRKTLSNALGGIATADQIRAAGIDPKERAEQLSPMEFVNIAEVIAAETAG</sequence>
<dbReference type="GO" id="GO:0052908">
    <property type="term" value="F:16S rRNA (adenine(1518)-N(6)/adenine(1519)-N(6))-dimethyltransferase activity"/>
    <property type="evidence" value="ECO:0007669"/>
    <property type="project" value="UniProtKB-EC"/>
</dbReference>
<comment type="function">
    <text evidence="7">Specifically dimethylates two adjacent adenosines (A1518 and A1519) in the loop of a conserved hairpin near the 3'-end of 16S rRNA in the 30S particle. May play a critical role in biogenesis of 30S subunits.</text>
</comment>
<gene>
    <name evidence="7" type="primary">rsmA</name>
    <name evidence="7" type="synonym">ksgA</name>
    <name evidence="11" type="ORF">DFR29_115142</name>
</gene>
<keyword evidence="6 7" id="KW-0694">RNA-binding</keyword>
<keyword evidence="12" id="KW-1185">Reference proteome</keyword>
<keyword evidence="4 7" id="KW-0808">Transferase</keyword>
<evidence type="ECO:0000259" key="10">
    <source>
        <dbReference type="SMART" id="SM00650"/>
    </source>
</evidence>
<evidence type="ECO:0000256" key="3">
    <source>
        <dbReference type="ARBA" id="ARBA00022603"/>
    </source>
</evidence>
<evidence type="ECO:0000256" key="9">
    <source>
        <dbReference type="SAM" id="MobiDB-lite"/>
    </source>
</evidence>
<feature type="region of interest" description="Disordered" evidence="9">
    <location>
        <begin position="1"/>
        <end position="21"/>
    </location>
</feature>
<evidence type="ECO:0000256" key="2">
    <source>
        <dbReference type="ARBA" id="ARBA00022552"/>
    </source>
</evidence>
<feature type="domain" description="Ribosomal RNA adenine methylase transferase N-terminal" evidence="10">
    <location>
        <begin position="37"/>
        <end position="208"/>
    </location>
</feature>
<dbReference type="PROSITE" id="PS51689">
    <property type="entry name" value="SAM_RNA_A_N6_MT"/>
    <property type="match status" value="1"/>
</dbReference>
<feature type="binding site" evidence="7 8">
    <location>
        <position position="78"/>
    </location>
    <ligand>
        <name>S-adenosyl-L-methionine</name>
        <dbReference type="ChEBI" id="CHEBI:59789"/>
    </ligand>
</feature>
<comment type="caution">
    <text evidence="11">The sequence shown here is derived from an EMBL/GenBank/DDBJ whole genome shotgun (WGS) entry which is preliminary data.</text>
</comment>
<evidence type="ECO:0000256" key="1">
    <source>
        <dbReference type="ARBA" id="ARBA00022490"/>
    </source>
</evidence>
<protein>
    <recommendedName>
        <fullName evidence="7">Ribosomal RNA small subunit methyltransferase A</fullName>
        <ecNumber evidence="7">2.1.1.182</ecNumber>
    </recommendedName>
    <alternativeName>
        <fullName evidence="7">16S rRNA (adenine(1518)-N(6)/adenine(1519)-N(6))-dimethyltransferase</fullName>
    </alternativeName>
    <alternativeName>
        <fullName evidence="7">16S rRNA dimethyladenosine transferase</fullName>
    </alternativeName>
    <alternativeName>
        <fullName evidence="7">16S rRNA dimethylase</fullName>
    </alternativeName>
    <alternativeName>
        <fullName evidence="7">S-adenosylmethionine-6-N', N'-adenosyl(rRNA) dimethyltransferase</fullName>
    </alternativeName>
</protein>
<dbReference type="SUPFAM" id="SSF53335">
    <property type="entry name" value="S-adenosyl-L-methionine-dependent methyltransferases"/>
    <property type="match status" value="1"/>
</dbReference>
<dbReference type="PROSITE" id="PS01131">
    <property type="entry name" value="RRNA_A_DIMETH"/>
    <property type="match status" value="1"/>
</dbReference>
<dbReference type="Proteomes" id="UP000295293">
    <property type="component" value="Unassembled WGS sequence"/>
</dbReference>
<evidence type="ECO:0000256" key="8">
    <source>
        <dbReference type="PROSITE-ProRule" id="PRU01026"/>
    </source>
</evidence>
<keyword evidence="2 7" id="KW-0698">rRNA processing</keyword>
<dbReference type="Gene3D" id="1.10.8.100">
    <property type="entry name" value="Ribosomal RNA adenine dimethylase-like, domain 2"/>
    <property type="match status" value="1"/>
</dbReference>
<dbReference type="GO" id="GO:0003723">
    <property type="term" value="F:RNA binding"/>
    <property type="evidence" value="ECO:0007669"/>
    <property type="project" value="UniProtKB-UniRule"/>
</dbReference>
<dbReference type="SMART" id="SM00650">
    <property type="entry name" value="rADc"/>
    <property type="match status" value="1"/>
</dbReference>
<feature type="binding site" evidence="7 8">
    <location>
        <position position="30"/>
    </location>
    <ligand>
        <name>S-adenosyl-L-methionine</name>
        <dbReference type="ChEBI" id="CHEBI:59789"/>
    </ligand>
</feature>
<evidence type="ECO:0000313" key="12">
    <source>
        <dbReference type="Proteomes" id="UP000295293"/>
    </source>
</evidence>
<dbReference type="Pfam" id="PF00398">
    <property type="entry name" value="RrnaAD"/>
    <property type="match status" value="1"/>
</dbReference>
<dbReference type="InterPro" id="IPR020598">
    <property type="entry name" value="rRNA_Ade_methylase_Trfase_N"/>
</dbReference>
<proteinExistence type="inferred from homology"/>
<feature type="compositionally biased region" description="Polar residues" evidence="9">
    <location>
        <begin position="1"/>
        <end position="11"/>
    </location>
</feature>
<name>A0A4R6YPQ4_9GAMM</name>
<dbReference type="CDD" id="cd02440">
    <property type="entry name" value="AdoMet_MTases"/>
    <property type="match status" value="1"/>
</dbReference>
<dbReference type="Gene3D" id="3.40.50.150">
    <property type="entry name" value="Vaccinia Virus protein VP39"/>
    <property type="match status" value="1"/>
</dbReference>
<dbReference type="InterPro" id="IPR011530">
    <property type="entry name" value="rRNA_adenine_dimethylase"/>
</dbReference>
<feature type="binding site" evidence="7 8">
    <location>
        <position position="123"/>
    </location>
    <ligand>
        <name>S-adenosyl-L-methionine</name>
        <dbReference type="ChEBI" id="CHEBI:59789"/>
    </ligand>
</feature>
<comment type="catalytic activity">
    <reaction evidence="7">
        <text>adenosine(1518)/adenosine(1519) in 16S rRNA + 4 S-adenosyl-L-methionine = N(6)-dimethyladenosine(1518)/N(6)-dimethyladenosine(1519) in 16S rRNA + 4 S-adenosyl-L-homocysteine + 4 H(+)</text>
        <dbReference type="Rhea" id="RHEA:19609"/>
        <dbReference type="Rhea" id="RHEA-COMP:10232"/>
        <dbReference type="Rhea" id="RHEA-COMP:10233"/>
        <dbReference type="ChEBI" id="CHEBI:15378"/>
        <dbReference type="ChEBI" id="CHEBI:57856"/>
        <dbReference type="ChEBI" id="CHEBI:59789"/>
        <dbReference type="ChEBI" id="CHEBI:74411"/>
        <dbReference type="ChEBI" id="CHEBI:74493"/>
        <dbReference type="EC" id="2.1.1.182"/>
    </reaction>
</comment>
<evidence type="ECO:0000256" key="5">
    <source>
        <dbReference type="ARBA" id="ARBA00022691"/>
    </source>
</evidence>
<feature type="binding site" evidence="7 8">
    <location>
        <position position="32"/>
    </location>
    <ligand>
        <name>S-adenosyl-L-methionine</name>
        <dbReference type="ChEBI" id="CHEBI:59789"/>
    </ligand>
</feature>
<evidence type="ECO:0000313" key="11">
    <source>
        <dbReference type="EMBL" id="TDR39752.1"/>
    </source>
</evidence>
<dbReference type="InterPro" id="IPR029063">
    <property type="entry name" value="SAM-dependent_MTases_sf"/>
</dbReference>
<dbReference type="PANTHER" id="PTHR11727:SF7">
    <property type="entry name" value="DIMETHYLADENOSINE TRANSFERASE-RELATED"/>
    <property type="match status" value="1"/>
</dbReference>
<accession>A0A4R6YPQ4</accession>
<reference evidence="11 12" key="1">
    <citation type="submission" date="2019-03" db="EMBL/GenBank/DDBJ databases">
        <title>Genomic Encyclopedia of Type Strains, Phase IV (KMG-IV): sequencing the most valuable type-strain genomes for metagenomic binning, comparative biology and taxonomic classification.</title>
        <authorList>
            <person name="Goeker M."/>
        </authorList>
    </citation>
    <scope>NUCLEOTIDE SEQUENCE [LARGE SCALE GENOMIC DNA]</scope>
    <source>
        <strain evidence="11 12">DSM 21667</strain>
    </source>
</reference>
<evidence type="ECO:0000256" key="6">
    <source>
        <dbReference type="ARBA" id="ARBA00022884"/>
    </source>
</evidence>
<dbReference type="EMBL" id="SNZH01000015">
    <property type="protein sequence ID" value="TDR39752.1"/>
    <property type="molecule type" value="Genomic_DNA"/>
</dbReference>
<keyword evidence="1 7" id="KW-0963">Cytoplasm</keyword>
<dbReference type="FunFam" id="1.10.8.100:FF:000001">
    <property type="entry name" value="Ribosomal RNA small subunit methyltransferase A"/>
    <property type="match status" value="1"/>
</dbReference>
<dbReference type="HAMAP" id="MF_00607">
    <property type="entry name" value="16SrRNA_methyltr_A"/>
    <property type="match status" value="1"/>
</dbReference>
<dbReference type="NCBIfam" id="TIGR00755">
    <property type="entry name" value="ksgA"/>
    <property type="match status" value="1"/>
</dbReference>
<dbReference type="EC" id="2.1.1.182" evidence="7"/>
<dbReference type="GO" id="GO:0005829">
    <property type="term" value="C:cytosol"/>
    <property type="evidence" value="ECO:0007669"/>
    <property type="project" value="TreeGrafter"/>
</dbReference>
<keyword evidence="5 7" id="KW-0949">S-adenosyl-L-methionine</keyword>
<feature type="binding site" evidence="7 8">
    <location>
        <position position="103"/>
    </location>
    <ligand>
        <name>S-adenosyl-L-methionine</name>
        <dbReference type="ChEBI" id="CHEBI:59789"/>
    </ligand>
</feature>
<evidence type="ECO:0000256" key="7">
    <source>
        <dbReference type="HAMAP-Rule" id="MF_00607"/>
    </source>
</evidence>
<feature type="binding site" evidence="7 8">
    <location>
        <position position="57"/>
    </location>
    <ligand>
        <name>S-adenosyl-L-methionine</name>
        <dbReference type="ChEBI" id="CHEBI:59789"/>
    </ligand>
</feature>
<dbReference type="AlphaFoldDB" id="A0A4R6YPQ4"/>
<dbReference type="PANTHER" id="PTHR11727">
    <property type="entry name" value="DIMETHYLADENOSINE TRANSFERASE"/>
    <property type="match status" value="1"/>
</dbReference>
<dbReference type="InterPro" id="IPR023165">
    <property type="entry name" value="rRNA_Ade_diMease-like_C"/>
</dbReference>
<evidence type="ECO:0000256" key="4">
    <source>
        <dbReference type="ARBA" id="ARBA00022679"/>
    </source>
</evidence>
<keyword evidence="3 7" id="KW-0489">Methyltransferase</keyword>
<dbReference type="InterPro" id="IPR020596">
    <property type="entry name" value="rRNA_Ade_Mease_Trfase_CS"/>
</dbReference>